<evidence type="ECO:0000313" key="2">
    <source>
        <dbReference type="Proteomes" id="UP001490365"/>
    </source>
</evidence>
<dbReference type="RefSeq" id="WP_351962710.1">
    <property type="nucleotide sequence ID" value="NZ_JBEOZM010000057.1"/>
</dbReference>
<gene>
    <name evidence="1" type="ORF">ABT211_45875</name>
</gene>
<comment type="caution">
    <text evidence="1">The sequence shown here is derived from an EMBL/GenBank/DDBJ whole genome shotgun (WGS) entry which is preliminary data.</text>
</comment>
<dbReference type="Proteomes" id="UP001490365">
    <property type="component" value="Unassembled WGS sequence"/>
</dbReference>
<organism evidence="1 2">
    <name type="scientific">Streptomyces sp. 900105755</name>
    <dbReference type="NCBI Taxonomy" id="3154389"/>
    <lineage>
        <taxon>Bacteria</taxon>
        <taxon>Bacillati</taxon>
        <taxon>Actinomycetota</taxon>
        <taxon>Actinomycetes</taxon>
        <taxon>Kitasatosporales</taxon>
        <taxon>Streptomycetaceae</taxon>
        <taxon>Streptomyces</taxon>
    </lineage>
</organism>
<evidence type="ECO:0008006" key="3">
    <source>
        <dbReference type="Google" id="ProtNLM"/>
    </source>
</evidence>
<keyword evidence="2" id="KW-1185">Reference proteome</keyword>
<sequence length="44" mass="4728">MITTTVEDRQVPAVASVERLTPEAGRAVLAENYAAYVAEYGEDA</sequence>
<proteinExistence type="predicted"/>
<accession>A0ABV1TWW1</accession>
<name>A0ABV1TWW1_9ACTN</name>
<evidence type="ECO:0000313" key="1">
    <source>
        <dbReference type="EMBL" id="MER6274495.1"/>
    </source>
</evidence>
<reference evidence="1 2" key="1">
    <citation type="submission" date="2024-06" db="EMBL/GenBank/DDBJ databases">
        <title>The Natural Products Discovery Center: Release of the First 8490 Sequenced Strains for Exploring Actinobacteria Biosynthetic Diversity.</title>
        <authorList>
            <person name="Kalkreuter E."/>
            <person name="Kautsar S.A."/>
            <person name="Yang D."/>
            <person name="Bader C.D."/>
            <person name="Teijaro C.N."/>
            <person name="Fluegel L."/>
            <person name="Davis C.M."/>
            <person name="Simpson J.R."/>
            <person name="Lauterbach L."/>
            <person name="Steele A.D."/>
            <person name="Gui C."/>
            <person name="Meng S."/>
            <person name="Li G."/>
            <person name="Viehrig K."/>
            <person name="Ye F."/>
            <person name="Su P."/>
            <person name="Kiefer A.F."/>
            <person name="Nichols A."/>
            <person name="Cepeda A.J."/>
            <person name="Yan W."/>
            <person name="Fan B."/>
            <person name="Jiang Y."/>
            <person name="Adhikari A."/>
            <person name="Zheng C.-J."/>
            <person name="Schuster L."/>
            <person name="Cowan T.M."/>
            <person name="Smanski M.J."/>
            <person name="Chevrette M.G."/>
            <person name="De Carvalho L.P.S."/>
            <person name="Shen B."/>
        </authorList>
    </citation>
    <scope>NUCLEOTIDE SEQUENCE [LARGE SCALE GENOMIC DNA]</scope>
    <source>
        <strain evidence="1 2">NPDC001694</strain>
    </source>
</reference>
<protein>
    <recommendedName>
        <fullName evidence="3">GNAT family N-acetyltransferase</fullName>
    </recommendedName>
</protein>
<dbReference type="EMBL" id="JBEOZM010000057">
    <property type="protein sequence ID" value="MER6274495.1"/>
    <property type="molecule type" value="Genomic_DNA"/>
</dbReference>